<gene>
    <name evidence="1" type="ORF">S03H2_26328</name>
</gene>
<proteinExistence type="predicted"/>
<reference evidence="1" key="1">
    <citation type="journal article" date="2014" name="Front. Microbiol.">
        <title>High frequency of phylogenetically diverse reductive dehalogenase-homologous genes in deep subseafloor sedimentary metagenomes.</title>
        <authorList>
            <person name="Kawai M."/>
            <person name="Futagami T."/>
            <person name="Toyoda A."/>
            <person name="Takaki Y."/>
            <person name="Nishi S."/>
            <person name="Hori S."/>
            <person name="Arai W."/>
            <person name="Tsubouchi T."/>
            <person name="Morono Y."/>
            <person name="Uchiyama I."/>
            <person name="Ito T."/>
            <person name="Fujiyama A."/>
            <person name="Inagaki F."/>
            <person name="Takami H."/>
        </authorList>
    </citation>
    <scope>NUCLEOTIDE SEQUENCE</scope>
    <source>
        <strain evidence="1">Expedition CK06-06</strain>
    </source>
</reference>
<organism evidence="1">
    <name type="scientific">marine sediment metagenome</name>
    <dbReference type="NCBI Taxonomy" id="412755"/>
    <lineage>
        <taxon>unclassified sequences</taxon>
        <taxon>metagenomes</taxon>
        <taxon>ecological metagenomes</taxon>
    </lineage>
</organism>
<evidence type="ECO:0000313" key="1">
    <source>
        <dbReference type="EMBL" id="GAH41535.1"/>
    </source>
</evidence>
<protein>
    <submittedName>
        <fullName evidence="1">Uncharacterized protein</fullName>
    </submittedName>
</protein>
<dbReference type="EMBL" id="BARU01015223">
    <property type="protein sequence ID" value="GAH41535.1"/>
    <property type="molecule type" value="Genomic_DNA"/>
</dbReference>
<dbReference type="AlphaFoldDB" id="X1G9Q9"/>
<sequence length="110" mass="12735">MSATGHKRETIDNTPKTRRVEELYVAAFEVPVGDGVFAEVIISGIYGDGKMMFARSTVEHETNAVPSLIRLCKEIEQERGLSWRLLKFDREGMHELDKHVYEEYLNWMVM</sequence>
<accession>X1G9Q9</accession>
<name>X1G9Q9_9ZZZZ</name>
<comment type="caution">
    <text evidence="1">The sequence shown here is derived from an EMBL/GenBank/DDBJ whole genome shotgun (WGS) entry which is preliminary data.</text>
</comment>